<name>A0A6N8IWD6_9BURK</name>
<organism evidence="2 3">
    <name type="scientific">Ramlibacter pinisoli</name>
    <dbReference type="NCBI Taxonomy" id="2682844"/>
    <lineage>
        <taxon>Bacteria</taxon>
        <taxon>Pseudomonadati</taxon>
        <taxon>Pseudomonadota</taxon>
        <taxon>Betaproteobacteria</taxon>
        <taxon>Burkholderiales</taxon>
        <taxon>Comamonadaceae</taxon>
        <taxon>Ramlibacter</taxon>
    </lineage>
</organism>
<accession>A0A6N8IWD6</accession>
<proteinExistence type="predicted"/>
<keyword evidence="1" id="KW-0732">Signal</keyword>
<comment type="caution">
    <text evidence="2">The sequence shown here is derived from an EMBL/GenBank/DDBJ whole genome shotgun (WGS) entry which is preliminary data.</text>
</comment>
<evidence type="ECO:0000256" key="1">
    <source>
        <dbReference type="SAM" id="SignalP"/>
    </source>
</evidence>
<dbReference type="EMBL" id="WSEL01000009">
    <property type="protein sequence ID" value="MVQ31098.1"/>
    <property type="molecule type" value="Genomic_DNA"/>
</dbReference>
<evidence type="ECO:0000313" key="2">
    <source>
        <dbReference type="EMBL" id="MVQ31098.1"/>
    </source>
</evidence>
<feature type="signal peptide" evidence="1">
    <location>
        <begin position="1"/>
        <end position="22"/>
    </location>
</feature>
<dbReference type="Proteomes" id="UP000469385">
    <property type="component" value="Unassembled WGS sequence"/>
</dbReference>
<keyword evidence="3" id="KW-1185">Reference proteome</keyword>
<gene>
    <name evidence="2" type="ORF">GON04_16680</name>
</gene>
<protein>
    <submittedName>
        <fullName evidence="2">Uncharacterized protein</fullName>
    </submittedName>
</protein>
<dbReference type="RefSeq" id="WP_157399189.1">
    <property type="nucleotide sequence ID" value="NZ_WSEL01000009.1"/>
</dbReference>
<dbReference type="AlphaFoldDB" id="A0A6N8IWD6"/>
<sequence>MSKLMAQVLVLAALLVSTLTTAQPVDPKSKVPADVLLRRDFPLDLHVTLEDSDISARASQARQAKGLGIDDAEITAKREAELSALSQSVFPGGRRGSIVVLREGRQVPTVVVRVPNAAALDELLADPRVKSADDLHRKYYPQ</sequence>
<feature type="chain" id="PRO_5026823480" evidence="1">
    <location>
        <begin position="23"/>
        <end position="142"/>
    </location>
</feature>
<evidence type="ECO:0000313" key="3">
    <source>
        <dbReference type="Proteomes" id="UP000469385"/>
    </source>
</evidence>
<reference evidence="2 3" key="1">
    <citation type="submission" date="2019-12" db="EMBL/GenBank/DDBJ databases">
        <authorList>
            <person name="Huq M.A."/>
        </authorList>
    </citation>
    <scope>NUCLEOTIDE SEQUENCE [LARGE SCALE GENOMIC DNA]</scope>
    <source>
        <strain evidence="2 3">MAH-25</strain>
    </source>
</reference>